<evidence type="ECO:0000313" key="1">
    <source>
        <dbReference type="EMBL" id="OHA68245.1"/>
    </source>
</evidence>
<dbReference type="Gene3D" id="2.60.40.10">
    <property type="entry name" value="Immunoglobulins"/>
    <property type="match status" value="1"/>
</dbReference>
<dbReference type="InterPro" id="IPR013783">
    <property type="entry name" value="Ig-like_fold"/>
</dbReference>
<evidence type="ECO:0008006" key="3">
    <source>
        <dbReference type="Google" id="ProtNLM"/>
    </source>
</evidence>
<reference evidence="1 2" key="1">
    <citation type="journal article" date="2016" name="Nat. Commun.">
        <title>Thousands of microbial genomes shed light on interconnected biogeochemical processes in an aquifer system.</title>
        <authorList>
            <person name="Anantharaman K."/>
            <person name="Brown C.T."/>
            <person name="Hug L.A."/>
            <person name="Sharon I."/>
            <person name="Castelle C.J."/>
            <person name="Probst A.J."/>
            <person name="Thomas B.C."/>
            <person name="Singh A."/>
            <person name="Wilkins M.J."/>
            <person name="Karaoz U."/>
            <person name="Brodie E.L."/>
            <person name="Williams K.H."/>
            <person name="Hubbard S.S."/>
            <person name="Banfield J.F."/>
        </authorList>
    </citation>
    <scope>NUCLEOTIDE SEQUENCE [LARGE SCALE GENOMIC DNA]</scope>
</reference>
<gene>
    <name evidence="1" type="ORF">A3J68_01240</name>
</gene>
<dbReference type="EMBL" id="MHTY01000028">
    <property type="protein sequence ID" value="OHA68245.1"/>
    <property type="molecule type" value="Genomic_DNA"/>
</dbReference>
<protein>
    <recommendedName>
        <fullName evidence="3">DUF1573 domain-containing protein</fullName>
    </recommendedName>
</protein>
<organism evidence="1 2">
    <name type="scientific">Candidatus Wildermuthbacteria bacterium RIFCSPHIGHO2_02_FULL_48_16</name>
    <dbReference type="NCBI Taxonomy" id="1802453"/>
    <lineage>
        <taxon>Bacteria</taxon>
        <taxon>Candidatus Wildermuthiibacteriota</taxon>
    </lineage>
</organism>
<dbReference type="PANTHER" id="PTHR37833">
    <property type="entry name" value="LIPOPROTEIN-RELATED"/>
    <property type="match status" value="1"/>
</dbReference>
<dbReference type="Proteomes" id="UP000178529">
    <property type="component" value="Unassembled WGS sequence"/>
</dbReference>
<comment type="caution">
    <text evidence="1">The sequence shown here is derived from an EMBL/GenBank/DDBJ whole genome shotgun (WGS) entry which is preliminary data.</text>
</comment>
<dbReference type="InterPro" id="IPR011467">
    <property type="entry name" value="DUF1573"/>
</dbReference>
<name>A0A1G2R5V9_9BACT</name>
<dbReference type="PANTHER" id="PTHR37833:SF1">
    <property type="entry name" value="SIGNAL PEPTIDE PROTEIN"/>
    <property type="match status" value="1"/>
</dbReference>
<dbReference type="AlphaFoldDB" id="A0A1G2R5V9"/>
<accession>A0A1G2R5V9</accession>
<sequence length="164" mass="17420">MNKNIVILIVGTILLFLGIVFFARPQEKSAESLLPASKGMLAALEQSFDFGTISMKAGNVSHMFQFKNTGEEPVTIGQMYTSCMCTNATLIIGGKEFGPYGMPGHGFVPKVNKSIEPGGQASVEVVFDPAAHGPAGIGKIQRSIILENNAGDPFEFLISANVTP</sequence>
<proteinExistence type="predicted"/>
<dbReference type="Pfam" id="PF07610">
    <property type="entry name" value="DUF1573"/>
    <property type="match status" value="1"/>
</dbReference>
<evidence type="ECO:0000313" key="2">
    <source>
        <dbReference type="Proteomes" id="UP000178529"/>
    </source>
</evidence>